<reference evidence="1 2" key="1">
    <citation type="journal article" date="2016" name="Int. J. Syst. Evol. Microbiol.">
        <title>Panacibacter ginsenosidivorans gen. nov., sp. nov., with ginsenoside converting activity isolated from soil of a ginseng field.</title>
        <authorList>
            <person name="Siddiqi M.Z."/>
            <person name="Muhammad Shafi S."/>
            <person name="Choi K.D."/>
            <person name="Im W.T."/>
        </authorList>
    </citation>
    <scope>NUCLEOTIDE SEQUENCE [LARGE SCALE GENOMIC DNA]</scope>
    <source>
        <strain evidence="1 2">Gsoil1550</strain>
    </source>
</reference>
<dbReference type="OrthoDB" id="9760040at2"/>
<dbReference type="Pfam" id="PF05960">
    <property type="entry name" value="DUF885"/>
    <property type="match status" value="1"/>
</dbReference>
<dbReference type="Proteomes" id="UP000321533">
    <property type="component" value="Chromosome"/>
</dbReference>
<dbReference type="AlphaFoldDB" id="A0A5B8V6G8"/>
<proteinExistence type="predicted"/>
<dbReference type="InterPro" id="IPR010281">
    <property type="entry name" value="DUF885"/>
</dbReference>
<gene>
    <name evidence="1" type="ORF">FRZ67_03875</name>
</gene>
<dbReference type="EMBL" id="CP042435">
    <property type="protein sequence ID" value="QEC66473.1"/>
    <property type="molecule type" value="Genomic_DNA"/>
</dbReference>
<evidence type="ECO:0000313" key="2">
    <source>
        <dbReference type="Proteomes" id="UP000321533"/>
    </source>
</evidence>
<dbReference type="PANTHER" id="PTHR33361">
    <property type="entry name" value="GLR0591 PROTEIN"/>
    <property type="match status" value="1"/>
</dbReference>
<dbReference type="KEGG" id="pgin:FRZ67_03875"/>
<dbReference type="RefSeq" id="WP_147188273.1">
    <property type="nucleotide sequence ID" value="NZ_CP042435.1"/>
</dbReference>
<protein>
    <submittedName>
        <fullName evidence="1">DUF885 domain-containing protein</fullName>
    </submittedName>
</protein>
<dbReference type="PANTHER" id="PTHR33361:SF2">
    <property type="entry name" value="DUF885 DOMAIN-CONTAINING PROTEIN"/>
    <property type="match status" value="1"/>
</dbReference>
<name>A0A5B8V6G8_9BACT</name>
<sequence length="439" mass="51757">MKEIFIAACIFFCVSCTEAQSTKAFDDFRDSFVKGYTTLAIPELELSYADNLQHILPLNKIQQQLNFFEDAKNKLDIFETYWLTDSEKFDLDLMKFETTMNLQRLALEKRWCDEKPAVIPVNNLYSIPHGNEWYVYFLKRWLGADVNPDDIYFNGIAEIDRVKQHIEDIRIKKGLTTEQFYAHLNDSDFFINSPQQLQQSFEHVKNIVQQNLYLLFNVQQVRNVKIDRGSNNALAQTPGYYNDDTFYYNFFDKPYNKRQVDWLFIHEAVPGHHYQINIADHLSQSKVQQLFHYSGFAEGWAAYTETLGTELGVYETDYDELGHWEWDLVRSVRVIIDIGLNYYGWNDEKALATWKQYIPNQDDIAMREINRIKRWPAQVITYKYGSMLILKWKKELQDKQGNAFNIKDFHDRLLNHGSLPFFMVKQNVFKKSTGDVAGS</sequence>
<keyword evidence="2" id="KW-1185">Reference proteome</keyword>
<evidence type="ECO:0000313" key="1">
    <source>
        <dbReference type="EMBL" id="QEC66473.1"/>
    </source>
</evidence>
<accession>A0A5B8V6G8</accession>
<organism evidence="1 2">
    <name type="scientific">Panacibacter ginsenosidivorans</name>
    <dbReference type="NCBI Taxonomy" id="1813871"/>
    <lineage>
        <taxon>Bacteria</taxon>
        <taxon>Pseudomonadati</taxon>
        <taxon>Bacteroidota</taxon>
        <taxon>Chitinophagia</taxon>
        <taxon>Chitinophagales</taxon>
        <taxon>Chitinophagaceae</taxon>
        <taxon>Panacibacter</taxon>
    </lineage>
</organism>